<dbReference type="AlphaFoldDB" id="A0A2U1IVU5"/>
<dbReference type="EMBL" id="MBFU01001067">
    <property type="protein sequence ID" value="PVZ96944.1"/>
    <property type="molecule type" value="Genomic_DNA"/>
</dbReference>
<proteinExistence type="predicted"/>
<keyword evidence="2" id="KW-1185">Reference proteome</keyword>
<organism evidence="1 2">
    <name type="scientific">Smittium angustum</name>
    <dbReference type="NCBI Taxonomy" id="133377"/>
    <lineage>
        <taxon>Eukaryota</taxon>
        <taxon>Fungi</taxon>
        <taxon>Fungi incertae sedis</taxon>
        <taxon>Zoopagomycota</taxon>
        <taxon>Kickxellomycotina</taxon>
        <taxon>Harpellomycetes</taxon>
        <taxon>Harpellales</taxon>
        <taxon>Legeriomycetaceae</taxon>
        <taxon>Smittium</taxon>
    </lineage>
</organism>
<evidence type="ECO:0000313" key="1">
    <source>
        <dbReference type="EMBL" id="PVZ96944.1"/>
    </source>
</evidence>
<protein>
    <submittedName>
        <fullName evidence="1">Uncharacterized protein</fullName>
    </submittedName>
</protein>
<gene>
    <name evidence="1" type="ORF">BB558_007122</name>
</gene>
<reference evidence="1 2" key="1">
    <citation type="journal article" date="2018" name="MBio">
        <title>Comparative Genomics Reveals the Core Gene Toolbox for the Fungus-Insect Symbiosis.</title>
        <authorList>
            <person name="Wang Y."/>
            <person name="Stata M."/>
            <person name="Wang W."/>
            <person name="Stajich J.E."/>
            <person name="White M.M."/>
            <person name="Moncalvo J.M."/>
        </authorList>
    </citation>
    <scope>NUCLEOTIDE SEQUENCE [LARGE SCALE GENOMIC DNA]</scope>
    <source>
        <strain evidence="1 2">AUS-126-30</strain>
    </source>
</reference>
<evidence type="ECO:0000313" key="2">
    <source>
        <dbReference type="Proteomes" id="UP000245591"/>
    </source>
</evidence>
<comment type="caution">
    <text evidence="1">The sequence shown here is derived from an EMBL/GenBank/DDBJ whole genome shotgun (WGS) entry which is preliminary data.</text>
</comment>
<sequence length="400" mass="46648">MKLKRVLVRHFLDNTKEKSIKITSNDGGKYSVAIDLKESKDWQEDFTLICKIIKNEFTFNINQRNKHVTLSFETEEEISKFLETTESNPEIKLIEIAYTNKKTKKLIIPSAGNNSVQTVVKEISKTLSEKEEIHDIAAFRFKETETLSNKRITVLFTSKSDEKVISSNPYERIKQIDIHQKDMKSVTDKEIIQNMEISLTKNETIDANKESLIQKNKTNTKNQETPKKSIIFTKTISDPWYQLINLSRTVKKIALNADFETIEEQINTKSGKMELENKKMDLVNSTAEDGVNHNIYCLQEIHYKKEEKGIWKNMWKEPTIWTKYGAVLLNNKNLILKNANMILNGRIMMVNLENVGNLNVVESNHIDRYPPRENKSKWDEFSSNIQHLEPTETYRILRKN</sequence>
<dbReference type="Proteomes" id="UP000245591">
    <property type="component" value="Unassembled WGS sequence"/>
</dbReference>
<name>A0A2U1IVU5_SMIAN</name>
<accession>A0A2U1IVU5</accession>